<feature type="transmembrane region" description="Helical" evidence="5">
    <location>
        <begin position="320"/>
        <end position="345"/>
    </location>
</feature>
<keyword evidence="4 5" id="KW-0472">Membrane</keyword>
<dbReference type="InterPro" id="IPR001046">
    <property type="entry name" value="NRAMP_fam"/>
</dbReference>
<dbReference type="Pfam" id="PF01566">
    <property type="entry name" value="Nramp"/>
    <property type="match status" value="1"/>
</dbReference>
<gene>
    <name evidence="6" type="ORF">SAMN04515672_1307</name>
</gene>
<dbReference type="NCBIfam" id="NF037982">
    <property type="entry name" value="Nramp_1"/>
    <property type="match status" value="1"/>
</dbReference>
<dbReference type="GO" id="GO:0016020">
    <property type="term" value="C:membrane"/>
    <property type="evidence" value="ECO:0007669"/>
    <property type="project" value="UniProtKB-SubCell"/>
</dbReference>
<feature type="transmembrane region" description="Helical" evidence="5">
    <location>
        <begin position="431"/>
        <end position="454"/>
    </location>
</feature>
<feature type="transmembrane region" description="Helical" evidence="5">
    <location>
        <begin position="275"/>
        <end position="296"/>
    </location>
</feature>
<evidence type="ECO:0000313" key="7">
    <source>
        <dbReference type="Proteomes" id="UP000198882"/>
    </source>
</evidence>
<dbReference type="OrthoDB" id="213464at2157"/>
<sequence length="456" mass="48544">MTDVANSAADESGPKDSELTYPSSDWRGFFENHFGPSMLWALISIGGSHIVLAPTLGGTFGLVAIWMFGLIYVAKYGAWELGIRYNYGVGANPIEAYGDLPGPKNWALWLTILVFTVMYTFITASVGMSTAAFVAALTPGWLTAAWAYVLFVGAAGALVITSRYSVLEKALIGFTIAVGVLVLLGALVGPPSPELIADTAFAVPDLTGPAFIALFAAAAGFAPTGFSTSILIGSWSMAKGEGAGELREKGLDPNDPANHDYIRAWIQTGRRDFNVGYVFSFVLIAAMVVLATNVLYPNPPTDANLAFAIGNILSDSFGEWSYYAMLIGAFAALYSTVITLLDGAARATGDILPMALEDESIDSERVRKLVVVGVVVVSSAMVVALGDVPVTLLLYVAAILAVTEIFFYPANWYVVEKHLPEPFRPSRAWHAYYVVSLVLVLVFGAMGAALRLGFIG</sequence>
<keyword evidence="2 5" id="KW-0812">Transmembrane</keyword>
<evidence type="ECO:0000313" key="6">
    <source>
        <dbReference type="EMBL" id="SDJ64525.1"/>
    </source>
</evidence>
<feature type="transmembrane region" description="Helical" evidence="5">
    <location>
        <begin position="171"/>
        <end position="190"/>
    </location>
</feature>
<reference evidence="7" key="1">
    <citation type="submission" date="2016-10" db="EMBL/GenBank/DDBJ databases">
        <authorList>
            <person name="Varghese N."/>
            <person name="Submissions S."/>
        </authorList>
    </citation>
    <scope>NUCLEOTIDE SEQUENCE [LARGE SCALE GENOMIC DNA]</scope>
    <source>
        <strain evidence="7">B4,CECT 8067,JCM 17497</strain>
    </source>
</reference>
<evidence type="ECO:0000256" key="4">
    <source>
        <dbReference type="ARBA" id="ARBA00023136"/>
    </source>
</evidence>
<evidence type="ECO:0000256" key="2">
    <source>
        <dbReference type="ARBA" id="ARBA00022692"/>
    </source>
</evidence>
<protein>
    <submittedName>
        <fullName evidence="6">Mn2+ and Fe2+ transporters of the NRAMP family</fullName>
    </submittedName>
</protein>
<evidence type="ECO:0000256" key="5">
    <source>
        <dbReference type="SAM" id="Phobius"/>
    </source>
</evidence>
<keyword evidence="3 5" id="KW-1133">Transmembrane helix</keyword>
<evidence type="ECO:0000256" key="1">
    <source>
        <dbReference type="ARBA" id="ARBA00004141"/>
    </source>
</evidence>
<organism evidence="6 7">
    <name type="scientific">Natronorubrum texcoconense</name>
    <dbReference type="NCBI Taxonomy" id="1095776"/>
    <lineage>
        <taxon>Archaea</taxon>
        <taxon>Methanobacteriati</taxon>
        <taxon>Methanobacteriota</taxon>
        <taxon>Stenosarchaea group</taxon>
        <taxon>Halobacteria</taxon>
        <taxon>Halobacteriales</taxon>
        <taxon>Natrialbaceae</taxon>
        <taxon>Natronorubrum</taxon>
    </lineage>
</organism>
<proteinExistence type="predicted"/>
<name>A0A1G8VGT3_9EURY</name>
<dbReference type="RefSeq" id="WP_090303731.1">
    <property type="nucleotide sequence ID" value="NZ_FNFE01000001.1"/>
</dbReference>
<comment type="subcellular location">
    <subcellularLocation>
        <location evidence="1">Membrane</location>
        <topology evidence="1">Multi-pass membrane protein</topology>
    </subcellularLocation>
</comment>
<dbReference type="GO" id="GO:0046873">
    <property type="term" value="F:metal ion transmembrane transporter activity"/>
    <property type="evidence" value="ECO:0007669"/>
    <property type="project" value="InterPro"/>
</dbReference>
<feature type="transmembrane region" description="Helical" evidence="5">
    <location>
        <begin position="392"/>
        <end position="410"/>
    </location>
</feature>
<keyword evidence="7" id="KW-1185">Reference proteome</keyword>
<feature type="transmembrane region" description="Helical" evidence="5">
    <location>
        <begin position="106"/>
        <end position="135"/>
    </location>
</feature>
<dbReference type="Proteomes" id="UP000198882">
    <property type="component" value="Unassembled WGS sequence"/>
</dbReference>
<feature type="transmembrane region" description="Helical" evidence="5">
    <location>
        <begin position="366"/>
        <end position="386"/>
    </location>
</feature>
<feature type="transmembrane region" description="Helical" evidence="5">
    <location>
        <begin position="141"/>
        <end position="159"/>
    </location>
</feature>
<dbReference type="STRING" id="1095776.SAMN04515672_1307"/>
<dbReference type="AlphaFoldDB" id="A0A1G8VGT3"/>
<feature type="transmembrane region" description="Helical" evidence="5">
    <location>
        <begin position="210"/>
        <end position="232"/>
    </location>
</feature>
<accession>A0A1G8VGT3</accession>
<evidence type="ECO:0000256" key="3">
    <source>
        <dbReference type="ARBA" id="ARBA00022989"/>
    </source>
</evidence>
<dbReference type="EMBL" id="FNFE01000001">
    <property type="protein sequence ID" value="SDJ64525.1"/>
    <property type="molecule type" value="Genomic_DNA"/>
</dbReference>
<feature type="transmembrane region" description="Helical" evidence="5">
    <location>
        <begin position="50"/>
        <end position="74"/>
    </location>
</feature>